<dbReference type="Pfam" id="PF01467">
    <property type="entry name" value="CTP_transf_like"/>
    <property type="match status" value="1"/>
</dbReference>
<feature type="domain" description="Cytidyltransferase-like" evidence="1">
    <location>
        <begin position="38"/>
        <end position="229"/>
    </location>
</feature>
<sequence>MVSNETPIVKLVANFRRLYLSLSPQELESYQLLVLISTGTFAPVHLGHVAMMEQAKLHIESTNPNHLVLAGYLSPSHDHYTSYKLGRLNVSAPHRIKMCHLATETSTWMDVDPWESIQSRFKDYPQVVVRLSYYLNENTELQELLSHTSLHFPKIRVVYVCGRDHAMKCSLRILFGGVAVVERDQNSKSLEIELQERMLKMMGPRFSERCWIVPGNNDALTVSSTQVRTLLLEKESDITPLCGSAVAGYILENQLWT</sequence>
<dbReference type="SUPFAM" id="SSF52374">
    <property type="entry name" value="Nucleotidylyl transferase"/>
    <property type="match status" value="1"/>
</dbReference>
<dbReference type="InterPro" id="IPR051182">
    <property type="entry name" value="Euk_NMN_adenylyltrnsfrase"/>
</dbReference>
<name>A0A1Y2D3I6_9FUNG</name>
<dbReference type="OrthoDB" id="422187at2759"/>
<protein>
    <submittedName>
        <fullName evidence="2">Nucleotidylyl transferase</fullName>
    </submittedName>
</protein>
<organism evidence="2 3">
    <name type="scientific">Rhizoclosmatium globosum</name>
    <dbReference type="NCBI Taxonomy" id="329046"/>
    <lineage>
        <taxon>Eukaryota</taxon>
        <taxon>Fungi</taxon>
        <taxon>Fungi incertae sedis</taxon>
        <taxon>Chytridiomycota</taxon>
        <taxon>Chytridiomycota incertae sedis</taxon>
        <taxon>Chytridiomycetes</taxon>
        <taxon>Chytridiales</taxon>
        <taxon>Chytriomycetaceae</taxon>
        <taxon>Rhizoclosmatium</taxon>
    </lineage>
</organism>
<dbReference type="InterPro" id="IPR004821">
    <property type="entry name" value="Cyt_trans-like"/>
</dbReference>
<dbReference type="Proteomes" id="UP000193642">
    <property type="component" value="Unassembled WGS sequence"/>
</dbReference>
<dbReference type="GO" id="GO:0009435">
    <property type="term" value="P:NAD+ biosynthetic process"/>
    <property type="evidence" value="ECO:0007669"/>
    <property type="project" value="TreeGrafter"/>
</dbReference>
<evidence type="ECO:0000259" key="1">
    <source>
        <dbReference type="Pfam" id="PF01467"/>
    </source>
</evidence>
<dbReference type="AlphaFoldDB" id="A0A1Y2D3I6"/>
<accession>A0A1Y2D3I6</accession>
<comment type="caution">
    <text evidence="2">The sequence shown here is derived from an EMBL/GenBank/DDBJ whole genome shotgun (WGS) entry which is preliminary data.</text>
</comment>
<keyword evidence="2" id="KW-0808">Transferase</keyword>
<dbReference type="GO" id="GO:0000309">
    <property type="term" value="F:nicotinamide-nucleotide adenylyltransferase activity"/>
    <property type="evidence" value="ECO:0007669"/>
    <property type="project" value="TreeGrafter"/>
</dbReference>
<dbReference type="Gene3D" id="3.40.50.620">
    <property type="entry name" value="HUPs"/>
    <property type="match status" value="1"/>
</dbReference>
<evidence type="ECO:0000313" key="2">
    <source>
        <dbReference type="EMBL" id="ORY53853.1"/>
    </source>
</evidence>
<keyword evidence="3" id="KW-1185">Reference proteome</keyword>
<dbReference type="GO" id="GO:0004515">
    <property type="term" value="F:nicotinate-nucleotide adenylyltransferase activity"/>
    <property type="evidence" value="ECO:0007669"/>
    <property type="project" value="TreeGrafter"/>
</dbReference>
<proteinExistence type="predicted"/>
<reference evidence="2 3" key="1">
    <citation type="submission" date="2016-07" db="EMBL/GenBank/DDBJ databases">
        <title>Pervasive Adenine N6-methylation of Active Genes in Fungi.</title>
        <authorList>
            <consortium name="DOE Joint Genome Institute"/>
            <person name="Mondo S.J."/>
            <person name="Dannebaum R.O."/>
            <person name="Kuo R.C."/>
            <person name="Labutti K."/>
            <person name="Haridas S."/>
            <person name="Kuo A."/>
            <person name="Salamov A."/>
            <person name="Ahrendt S.R."/>
            <person name="Lipzen A."/>
            <person name="Sullivan W."/>
            <person name="Andreopoulos W.B."/>
            <person name="Clum A."/>
            <person name="Lindquist E."/>
            <person name="Daum C."/>
            <person name="Ramamoorthy G.K."/>
            <person name="Gryganskyi A."/>
            <person name="Culley D."/>
            <person name="Magnuson J.K."/>
            <person name="James T.Y."/>
            <person name="O'Malley M.A."/>
            <person name="Stajich J.E."/>
            <person name="Spatafora J.W."/>
            <person name="Visel A."/>
            <person name="Grigoriev I.V."/>
        </authorList>
    </citation>
    <scope>NUCLEOTIDE SEQUENCE [LARGE SCALE GENOMIC DNA]</scope>
    <source>
        <strain evidence="2 3">JEL800</strain>
    </source>
</reference>
<dbReference type="EMBL" id="MCGO01000001">
    <property type="protein sequence ID" value="ORY53853.1"/>
    <property type="molecule type" value="Genomic_DNA"/>
</dbReference>
<dbReference type="STRING" id="329046.A0A1Y2D3I6"/>
<dbReference type="InterPro" id="IPR014729">
    <property type="entry name" value="Rossmann-like_a/b/a_fold"/>
</dbReference>
<dbReference type="PANTHER" id="PTHR12039:SF0">
    <property type="entry name" value="NICOTINAMIDE-NUCLEOTIDE ADENYLYLTRANSFERASE"/>
    <property type="match status" value="1"/>
</dbReference>
<gene>
    <name evidence="2" type="ORF">BCR33DRAFT_711195</name>
</gene>
<dbReference type="PANTHER" id="PTHR12039">
    <property type="entry name" value="NICOTINAMIDE MONONUCLEOTIDE ADENYLYLTRANSFERASE"/>
    <property type="match status" value="1"/>
</dbReference>
<evidence type="ECO:0000313" key="3">
    <source>
        <dbReference type="Proteomes" id="UP000193642"/>
    </source>
</evidence>